<evidence type="ECO:0000313" key="1">
    <source>
        <dbReference type="EMBL" id="KAJ6971840.1"/>
    </source>
</evidence>
<name>A0AAD6PZ13_9ROSI</name>
<gene>
    <name evidence="1" type="ORF">NC653_032393</name>
</gene>
<organism evidence="1 2">
    <name type="scientific">Populus alba x Populus x berolinensis</name>
    <dbReference type="NCBI Taxonomy" id="444605"/>
    <lineage>
        <taxon>Eukaryota</taxon>
        <taxon>Viridiplantae</taxon>
        <taxon>Streptophyta</taxon>
        <taxon>Embryophyta</taxon>
        <taxon>Tracheophyta</taxon>
        <taxon>Spermatophyta</taxon>
        <taxon>Magnoliopsida</taxon>
        <taxon>eudicotyledons</taxon>
        <taxon>Gunneridae</taxon>
        <taxon>Pentapetalae</taxon>
        <taxon>rosids</taxon>
        <taxon>fabids</taxon>
        <taxon>Malpighiales</taxon>
        <taxon>Salicaceae</taxon>
        <taxon>Saliceae</taxon>
        <taxon>Populus</taxon>
    </lineage>
</organism>
<evidence type="ECO:0000313" key="2">
    <source>
        <dbReference type="Proteomes" id="UP001164929"/>
    </source>
</evidence>
<dbReference type="EMBL" id="JAQIZT010000014">
    <property type="protein sequence ID" value="KAJ6971840.1"/>
    <property type="molecule type" value="Genomic_DNA"/>
</dbReference>
<reference evidence="1" key="1">
    <citation type="journal article" date="2023" name="Mol. Ecol. Resour.">
        <title>Chromosome-level genome assembly of a triploid poplar Populus alba 'Berolinensis'.</title>
        <authorList>
            <person name="Chen S."/>
            <person name="Yu Y."/>
            <person name="Wang X."/>
            <person name="Wang S."/>
            <person name="Zhang T."/>
            <person name="Zhou Y."/>
            <person name="He R."/>
            <person name="Meng N."/>
            <person name="Wang Y."/>
            <person name="Liu W."/>
            <person name="Liu Z."/>
            <person name="Liu J."/>
            <person name="Guo Q."/>
            <person name="Huang H."/>
            <person name="Sederoff R.R."/>
            <person name="Wang G."/>
            <person name="Qu G."/>
            <person name="Chen S."/>
        </authorList>
    </citation>
    <scope>NUCLEOTIDE SEQUENCE</scope>
    <source>
        <strain evidence="1">SC-2020</strain>
    </source>
</reference>
<protein>
    <submittedName>
        <fullName evidence="1">Uncharacterized protein</fullName>
    </submittedName>
</protein>
<comment type="caution">
    <text evidence="1">The sequence shown here is derived from an EMBL/GenBank/DDBJ whole genome shotgun (WGS) entry which is preliminary data.</text>
</comment>
<dbReference type="AlphaFoldDB" id="A0AAD6PZ13"/>
<sequence>MMMEVQLLYISVEGVTLIIGSHGTGNPPPMYHDVPTIFIMVGSATWSMPQGQHLKIENALHCYLPVDGSKSAINEVGPCNKETPSGFVKRTTMKFKENEKKRIEILYAMAYQKNSSMRFTLCLLKRRRCFYEILMLPYMEYDASPSYTRKRSP</sequence>
<keyword evidence="2" id="KW-1185">Reference proteome</keyword>
<dbReference type="Proteomes" id="UP001164929">
    <property type="component" value="Chromosome 14"/>
</dbReference>
<proteinExistence type="predicted"/>
<accession>A0AAD6PZ13</accession>